<dbReference type="GO" id="GO:1901135">
    <property type="term" value="P:carbohydrate derivative metabolic process"/>
    <property type="evidence" value="ECO:0007669"/>
    <property type="project" value="InterPro"/>
</dbReference>
<reference evidence="3 4" key="1">
    <citation type="submission" date="2018-05" db="EMBL/GenBank/DDBJ databases">
        <title>Genomic Encyclopedia of Type Strains, Phase IV (KMG-IV): sequencing the most valuable type-strain genomes for metagenomic binning, comparative biology and taxonomic classification.</title>
        <authorList>
            <person name="Goeker M."/>
        </authorList>
    </citation>
    <scope>NUCLEOTIDE SEQUENCE [LARGE SCALE GENOMIC DNA]</scope>
    <source>
        <strain evidence="3 4">DSM 14263</strain>
    </source>
</reference>
<sequence length="305" mass="33743">MTTELQKKLKDRWKSFTASEQKIATYLLHNIRELPFETAASLGKRVGVSPMTVGRFLRNLGYDGVGELKEELRGGAAWRHLYREVEVPQDTDAIASHLQTEMRALTGVHALAGGKEWAPIVKLLASADRVSVASFQQGAFLGLGLATMLQQIRPHVAFHSGADGAYVDMLLDSTRRSCVVLIDMRRYFRLFRTLAEEVVARGIPLVMITDTDCYWARELTPHVLMVHAERAWHGFSAYTSLFSLLVTAIAQEKGNFMDRLGDINQLRQKLVGYLGAAPGRGEPAAPDRAGARTAGAAGRRGKPRR</sequence>
<dbReference type="RefSeq" id="WP_109722627.1">
    <property type="nucleotide sequence ID" value="NZ_MSZV01000133.1"/>
</dbReference>
<evidence type="ECO:0000259" key="2">
    <source>
        <dbReference type="PROSITE" id="PS51071"/>
    </source>
</evidence>
<dbReference type="GO" id="GO:0003677">
    <property type="term" value="F:DNA binding"/>
    <property type="evidence" value="ECO:0007669"/>
    <property type="project" value="InterPro"/>
</dbReference>
<dbReference type="Pfam" id="PF01418">
    <property type="entry name" value="HTH_6"/>
    <property type="match status" value="1"/>
</dbReference>
<dbReference type="InterPro" id="IPR047640">
    <property type="entry name" value="RpiR-like"/>
</dbReference>
<gene>
    <name evidence="3" type="ORF">C7456_103166</name>
</gene>
<evidence type="ECO:0000256" key="1">
    <source>
        <dbReference type="SAM" id="MobiDB-lite"/>
    </source>
</evidence>
<comment type="caution">
    <text evidence="3">The sequence shown here is derived from an EMBL/GenBank/DDBJ whole genome shotgun (WGS) entry which is preliminary data.</text>
</comment>
<name>A0A316IEK1_9GAMM</name>
<dbReference type="Proteomes" id="UP000245812">
    <property type="component" value="Unassembled WGS sequence"/>
</dbReference>
<dbReference type="EMBL" id="QGHC01000003">
    <property type="protein sequence ID" value="PWK92047.1"/>
    <property type="molecule type" value="Genomic_DNA"/>
</dbReference>
<dbReference type="AlphaFoldDB" id="A0A316IEK1"/>
<dbReference type="InterPro" id="IPR036388">
    <property type="entry name" value="WH-like_DNA-bd_sf"/>
</dbReference>
<evidence type="ECO:0000313" key="4">
    <source>
        <dbReference type="Proteomes" id="UP000245812"/>
    </source>
</evidence>
<dbReference type="InterPro" id="IPR000281">
    <property type="entry name" value="HTH_RpiR"/>
</dbReference>
<dbReference type="InterPro" id="IPR009057">
    <property type="entry name" value="Homeodomain-like_sf"/>
</dbReference>
<feature type="region of interest" description="Disordered" evidence="1">
    <location>
        <begin position="277"/>
        <end position="305"/>
    </location>
</feature>
<dbReference type="PROSITE" id="PS51071">
    <property type="entry name" value="HTH_RPIR"/>
    <property type="match status" value="1"/>
</dbReference>
<accession>A0A316IEK1</accession>
<proteinExistence type="predicted"/>
<evidence type="ECO:0000313" key="3">
    <source>
        <dbReference type="EMBL" id="PWK92047.1"/>
    </source>
</evidence>
<dbReference type="Gene3D" id="3.40.50.10490">
    <property type="entry name" value="Glucose-6-phosphate isomerase like protein, domain 1"/>
    <property type="match status" value="1"/>
</dbReference>
<dbReference type="InterPro" id="IPR046348">
    <property type="entry name" value="SIS_dom_sf"/>
</dbReference>
<dbReference type="OrthoDB" id="8582409at2"/>
<dbReference type="PANTHER" id="PTHR30514:SF18">
    <property type="entry name" value="RPIR-FAMILY TRANSCRIPTIONAL REGULATOR"/>
    <property type="match status" value="1"/>
</dbReference>
<dbReference type="SUPFAM" id="SSF46689">
    <property type="entry name" value="Homeodomain-like"/>
    <property type="match status" value="1"/>
</dbReference>
<dbReference type="Pfam" id="PF01380">
    <property type="entry name" value="SIS"/>
    <property type="match status" value="1"/>
</dbReference>
<dbReference type="Gene3D" id="1.10.10.10">
    <property type="entry name" value="Winged helix-like DNA-binding domain superfamily/Winged helix DNA-binding domain"/>
    <property type="match status" value="1"/>
</dbReference>
<dbReference type="InterPro" id="IPR001347">
    <property type="entry name" value="SIS_dom"/>
</dbReference>
<feature type="compositionally biased region" description="Low complexity" evidence="1">
    <location>
        <begin position="277"/>
        <end position="297"/>
    </location>
</feature>
<keyword evidence="4" id="KW-1185">Reference proteome</keyword>
<dbReference type="PANTHER" id="PTHR30514">
    <property type="entry name" value="GLUCOKINASE"/>
    <property type="match status" value="1"/>
</dbReference>
<feature type="domain" description="HTH rpiR-type" evidence="2">
    <location>
        <begin position="3"/>
        <end position="79"/>
    </location>
</feature>
<organism evidence="3 4">
    <name type="scientific">Fulvimonas soli</name>
    <dbReference type="NCBI Taxonomy" id="155197"/>
    <lineage>
        <taxon>Bacteria</taxon>
        <taxon>Pseudomonadati</taxon>
        <taxon>Pseudomonadota</taxon>
        <taxon>Gammaproteobacteria</taxon>
        <taxon>Lysobacterales</taxon>
        <taxon>Rhodanobacteraceae</taxon>
        <taxon>Fulvimonas</taxon>
    </lineage>
</organism>
<protein>
    <submittedName>
        <fullName evidence="3">RpiR family transcriptional regulator</fullName>
    </submittedName>
</protein>
<dbReference type="GO" id="GO:0097367">
    <property type="term" value="F:carbohydrate derivative binding"/>
    <property type="evidence" value="ECO:0007669"/>
    <property type="project" value="InterPro"/>
</dbReference>
<dbReference type="SUPFAM" id="SSF53697">
    <property type="entry name" value="SIS domain"/>
    <property type="match status" value="1"/>
</dbReference>
<dbReference type="GO" id="GO:0003700">
    <property type="term" value="F:DNA-binding transcription factor activity"/>
    <property type="evidence" value="ECO:0007669"/>
    <property type="project" value="InterPro"/>
</dbReference>